<accession>A0A0P7BYW7</accession>
<keyword evidence="2" id="KW-1185">Reference proteome</keyword>
<dbReference type="CDD" id="cd09917">
    <property type="entry name" value="F-box_SF"/>
    <property type="match status" value="1"/>
</dbReference>
<dbReference type="Proteomes" id="UP000050424">
    <property type="component" value="Unassembled WGS sequence"/>
</dbReference>
<proteinExistence type="predicted"/>
<reference evidence="1 2" key="1">
    <citation type="submission" date="2015-09" db="EMBL/GenBank/DDBJ databases">
        <title>Draft genome of a European isolate of the apple canker pathogen Neonectria ditissima.</title>
        <authorList>
            <person name="Gomez-Cortecero A."/>
            <person name="Harrison R.J."/>
            <person name="Armitage A.D."/>
        </authorList>
    </citation>
    <scope>NUCLEOTIDE SEQUENCE [LARGE SCALE GENOMIC DNA]</scope>
    <source>
        <strain evidence="1 2">R09/05</strain>
    </source>
</reference>
<gene>
    <name evidence="1" type="ORF">AK830_g1520</name>
</gene>
<evidence type="ECO:0008006" key="3">
    <source>
        <dbReference type="Google" id="ProtNLM"/>
    </source>
</evidence>
<protein>
    <recommendedName>
        <fullName evidence="3">F-box domain-containing protein</fullName>
    </recommendedName>
</protein>
<dbReference type="EMBL" id="LKCW01000012">
    <property type="protein sequence ID" value="KPM45011.1"/>
    <property type="molecule type" value="Genomic_DNA"/>
</dbReference>
<organism evidence="1 2">
    <name type="scientific">Neonectria ditissima</name>
    <dbReference type="NCBI Taxonomy" id="78410"/>
    <lineage>
        <taxon>Eukaryota</taxon>
        <taxon>Fungi</taxon>
        <taxon>Dikarya</taxon>
        <taxon>Ascomycota</taxon>
        <taxon>Pezizomycotina</taxon>
        <taxon>Sordariomycetes</taxon>
        <taxon>Hypocreomycetidae</taxon>
        <taxon>Hypocreales</taxon>
        <taxon>Nectriaceae</taxon>
        <taxon>Neonectria</taxon>
    </lineage>
</organism>
<sequence>MGQYWKLVNIDKERELRHVGGLKLWEFVTSKSAEQLVGLLRTSDWLKFKIPSEMVTASKQKSSSSSLLRLPQELIDNIVSHLVDLRDRSALVHLSLTCAYFFRLLAPLVQDMLLEDSGPWSGDRLIFVGDYAEGYPDGIATSEEKTEWAKFGRNPLYVIPRAVSAEGKNLQRAFFGRRGEKFEHWGELLESIREGLDGGESLQLFERLVKLLKQAPNGSTQASLAPVLRNLTIKEYVRDAVLAESEYAYSLGEVVVVHTQWTDDGSGLEGLSAMGEWAGHRLDISDMAHVAGEEWKDVSERAVGILGMVTDHQKKDGRRA</sequence>
<evidence type="ECO:0000313" key="1">
    <source>
        <dbReference type="EMBL" id="KPM45011.1"/>
    </source>
</evidence>
<dbReference type="OrthoDB" id="2588098at2759"/>
<name>A0A0P7BYW7_9HYPO</name>
<dbReference type="AlphaFoldDB" id="A0A0P7BYW7"/>
<comment type="caution">
    <text evidence="1">The sequence shown here is derived from an EMBL/GenBank/DDBJ whole genome shotgun (WGS) entry which is preliminary data.</text>
</comment>
<evidence type="ECO:0000313" key="2">
    <source>
        <dbReference type="Proteomes" id="UP000050424"/>
    </source>
</evidence>